<gene>
    <name evidence="1" type="ORF">AOT14_34190</name>
</gene>
<accession>A0A0S1B3Y4</accession>
<dbReference type="KEGG" id="sacz:AOT14_34190"/>
<keyword evidence="2" id="KW-1185">Reference proteome</keyword>
<dbReference type="EMBL" id="CP012900">
    <property type="protein sequence ID" value="ALJ29758.1"/>
    <property type="molecule type" value="Genomic_DNA"/>
</dbReference>
<evidence type="ECO:0000313" key="2">
    <source>
        <dbReference type="Proteomes" id="UP000061010"/>
    </source>
</evidence>
<dbReference type="Proteomes" id="UP000061010">
    <property type="component" value="Chromosome"/>
</dbReference>
<evidence type="ECO:0000313" key="1">
    <source>
        <dbReference type="EMBL" id="ALJ29758.1"/>
    </source>
</evidence>
<organism evidence="1 2">
    <name type="scientific">Stenotrophomonas acidaminiphila</name>
    <dbReference type="NCBI Taxonomy" id="128780"/>
    <lineage>
        <taxon>Bacteria</taxon>
        <taxon>Pseudomonadati</taxon>
        <taxon>Pseudomonadota</taxon>
        <taxon>Gammaproteobacteria</taxon>
        <taxon>Lysobacterales</taxon>
        <taxon>Lysobacteraceae</taxon>
        <taxon>Stenotrophomonas</taxon>
    </lineage>
</organism>
<dbReference type="AlphaFoldDB" id="A0A0S1B3Y4"/>
<reference evidence="1 2" key="1">
    <citation type="journal article" date="2015" name="Genome Announc.">
        <title>Complete Genome Sequencing of Stenotrophomonas acidaminiphila ZAC14D2_NAIMI4_2, a Multidrug-Resistant Strain Isolated from Sediments of a Polluted River in Mexico, Uncovers New Antibiotic Resistance Genes and a Novel Class-II Lasso Peptide Biosynthesis Gene Cluster.</title>
        <authorList>
            <person name="Vinuesa P."/>
            <person name="Ochoa-Sanchez L.E."/>
        </authorList>
    </citation>
    <scope>NUCLEOTIDE SEQUENCE [LARGE SCALE GENOMIC DNA]</scope>
    <source>
        <strain evidence="1 2">ZAC14D2_NAIMI4_2</strain>
    </source>
</reference>
<name>A0A0S1B3Y4_9GAMM</name>
<protein>
    <submittedName>
        <fullName evidence="1">Uncharacterized protein</fullName>
    </submittedName>
</protein>
<proteinExistence type="predicted"/>
<dbReference type="PATRIC" id="fig|128780.6.peg.3463"/>
<sequence>MTAALELETAAPDVQLRVSRIKGTVILACLHAGSQVPLAVAAEYPANCRPAGNGAVQLGGALLFLAAGEAQRLFAWLQAPAANAAAGGEA</sequence>